<organism evidence="1 2">
    <name type="scientific">Sphingobium olei</name>
    <dbReference type="NCBI Taxonomy" id="420955"/>
    <lineage>
        <taxon>Bacteria</taxon>
        <taxon>Pseudomonadati</taxon>
        <taxon>Pseudomonadota</taxon>
        <taxon>Alphaproteobacteria</taxon>
        <taxon>Sphingomonadales</taxon>
        <taxon>Sphingomonadaceae</taxon>
        <taxon>Sphingobium</taxon>
    </lineage>
</organism>
<dbReference type="RefSeq" id="WP_380908267.1">
    <property type="nucleotide sequence ID" value="NZ_JBHTLS010000005.1"/>
</dbReference>
<accession>A0ABW3NSY5</accession>
<evidence type="ECO:0000313" key="2">
    <source>
        <dbReference type="Proteomes" id="UP001597203"/>
    </source>
</evidence>
<dbReference type="Proteomes" id="UP001597203">
    <property type="component" value="Unassembled WGS sequence"/>
</dbReference>
<reference evidence="2" key="1">
    <citation type="journal article" date="2019" name="Int. J. Syst. Evol. Microbiol.">
        <title>The Global Catalogue of Microorganisms (GCM) 10K type strain sequencing project: providing services to taxonomists for standard genome sequencing and annotation.</title>
        <authorList>
            <consortium name="The Broad Institute Genomics Platform"/>
            <consortium name="The Broad Institute Genome Sequencing Center for Infectious Disease"/>
            <person name="Wu L."/>
            <person name="Ma J."/>
        </authorList>
    </citation>
    <scope>NUCLEOTIDE SEQUENCE [LARGE SCALE GENOMIC DNA]</scope>
    <source>
        <strain evidence="2">CCUG 54329</strain>
    </source>
</reference>
<keyword evidence="2" id="KW-1185">Reference proteome</keyword>
<name>A0ABW3NSY5_9SPHN</name>
<evidence type="ECO:0000313" key="1">
    <source>
        <dbReference type="EMBL" id="MFD1103386.1"/>
    </source>
</evidence>
<gene>
    <name evidence="1" type="ORF">ACFQ24_00450</name>
</gene>
<comment type="caution">
    <text evidence="1">The sequence shown here is derived from an EMBL/GenBank/DDBJ whole genome shotgun (WGS) entry which is preliminary data.</text>
</comment>
<dbReference type="EMBL" id="JBHTLS010000005">
    <property type="protein sequence ID" value="MFD1103386.1"/>
    <property type="molecule type" value="Genomic_DNA"/>
</dbReference>
<proteinExistence type="predicted"/>
<protein>
    <submittedName>
        <fullName evidence="1">Uncharacterized protein</fullName>
    </submittedName>
</protein>
<sequence length="66" mass="7047">MYPRPRSSLSPFLFVPLGIAAILLVSGAPMAASRAFGCETPRQMTARDATPRCPLRPAATCKPFLA</sequence>